<evidence type="ECO:0000256" key="2">
    <source>
        <dbReference type="ARBA" id="ARBA00022679"/>
    </source>
</evidence>
<dbReference type="EMBL" id="EQ962656">
    <property type="protein sequence ID" value="EED17232.1"/>
    <property type="molecule type" value="Genomic_DNA"/>
</dbReference>
<keyword evidence="6" id="KW-1185">Reference proteome</keyword>
<evidence type="ECO:0000259" key="4">
    <source>
        <dbReference type="Pfam" id="PF00891"/>
    </source>
</evidence>
<dbReference type="PhylomeDB" id="B8MI70"/>
<keyword evidence="1 5" id="KW-0489">Methyltransferase</keyword>
<keyword evidence="3" id="KW-0949">S-adenosyl-L-methionine</keyword>
<dbReference type="InterPro" id="IPR036390">
    <property type="entry name" value="WH_DNA-bd_sf"/>
</dbReference>
<organism evidence="5 6">
    <name type="scientific">Talaromyces stipitatus (strain ATCC 10500 / CBS 375.48 / QM 6759 / NRRL 1006)</name>
    <name type="common">Penicillium stipitatum</name>
    <dbReference type="NCBI Taxonomy" id="441959"/>
    <lineage>
        <taxon>Eukaryota</taxon>
        <taxon>Fungi</taxon>
        <taxon>Dikarya</taxon>
        <taxon>Ascomycota</taxon>
        <taxon>Pezizomycotina</taxon>
        <taxon>Eurotiomycetes</taxon>
        <taxon>Eurotiomycetidae</taxon>
        <taxon>Eurotiales</taxon>
        <taxon>Trichocomaceae</taxon>
        <taxon>Talaromyces</taxon>
        <taxon>Talaromyces sect. Talaromyces</taxon>
    </lineage>
</organism>
<dbReference type="InterPro" id="IPR036388">
    <property type="entry name" value="WH-like_DNA-bd_sf"/>
</dbReference>
<dbReference type="RefSeq" id="XP_002484466.1">
    <property type="nucleotide sequence ID" value="XM_002484421.1"/>
</dbReference>
<evidence type="ECO:0000256" key="1">
    <source>
        <dbReference type="ARBA" id="ARBA00022603"/>
    </source>
</evidence>
<dbReference type="Pfam" id="PF00891">
    <property type="entry name" value="Methyltransf_2"/>
    <property type="match status" value="1"/>
</dbReference>
<dbReference type="PANTHER" id="PTHR43712">
    <property type="entry name" value="PUTATIVE (AFU_ORTHOLOGUE AFUA_4G14580)-RELATED"/>
    <property type="match status" value="1"/>
</dbReference>
<evidence type="ECO:0000313" key="6">
    <source>
        <dbReference type="Proteomes" id="UP000001745"/>
    </source>
</evidence>
<dbReference type="InterPro" id="IPR029063">
    <property type="entry name" value="SAM-dependent_MTases_sf"/>
</dbReference>
<dbReference type="InParanoid" id="B8MI70"/>
<dbReference type="OMA" id="HPHATSY"/>
<dbReference type="PROSITE" id="PS51683">
    <property type="entry name" value="SAM_OMT_II"/>
    <property type="match status" value="1"/>
</dbReference>
<dbReference type="GeneID" id="8107123"/>
<dbReference type="PANTHER" id="PTHR43712:SF17">
    <property type="entry name" value="O-METHYLTRANSFERASE"/>
    <property type="match status" value="1"/>
</dbReference>
<dbReference type="InterPro" id="IPR016461">
    <property type="entry name" value="COMT-like"/>
</dbReference>
<keyword evidence="2 5" id="KW-0808">Transferase</keyword>
<dbReference type="GO" id="GO:0032259">
    <property type="term" value="P:methylation"/>
    <property type="evidence" value="ECO:0007669"/>
    <property type="project" value="UniProtKB-KW"/>
</dbReference>
<sequence length="386" mass="42551">MANIASNLRSISKESFTSESDRQQAVAEARALITRLESPWETAFRQSWIEPSRMACLEIGNKIGLWDKWVADGSGPKTLEEISKLVTCDYQLLSRIVWQLAGTNLLKVVQPGVFGLTPFTVALGDGPQIASTVPLYFEVQGPALHTLPSYVEGINFQNPTDQVNSSFAKWAKAPLWEWLKEHPDAEKVIGTVMQTYAGNRPTLSQVYPTEKLLNGASGESSVVLVDVGGSLGHDLLSFSKIFDFKPETLVLQDRAPVLENAGELIPAIKKLEYDFFTPQPVEGAAAYYLHFILHDWPDADCKKILSNQKAGMKKGYSKLLLHEVVLDTNEPKETGTSSDIAMMAMVSGMERTEAQWTSLLEESGFKIIQIYSHGLGAESVIEAEIA</sequence>
<dbReference type="VEuPathDB" id="FungiDB:TSTA_022860"/>
<dbReference type="eggNOG" id="KOG3178">
    <property type="taxonomic scope" value="Eukaryota"/>
</dbReference>
<dbReference type="InterPro" id="IPR001077">
    <property type="entry name" value="COMT_C"/>
</dbReference>
<reference evidence="6" key="1">
    <citation type="journal article" date="2015" name="Genome Announc.">
        <title>Genome sequence of the AIDS-associated pathogen Penicillium marneffei (ATCC18224) and its near taxonomic relative Talaromyces stipitatus (ATCC10500).</title>
        <authorList>
            <person name="Nierman W.C."/>
            <person name="Fedorova-Abrams N.D."/>
            <person name="Andrianopoulos A."/>
        </authorList>
    </citation>
    <scope>NUCLEOTIDE SEQUENCE [LARGE SCALE GENOMIC DNA]</scope>
    <source>
        <strain evidence="6">ATCC 10500 / CBS 375.48 / QM 6759 / NRRL 1006</strain>
    </source>
</reference>
<dbReference type="Gene3D" id="3.40.50.150">
    <property type="entry name" value="Vaccinia Virus protein VP39"/>
    <property type="match status" value="1"/>
</dbReference>
<dbReference type="OrthoDB" id="1535081at2759"/>
<dbReference type="GO" id="GO:0008171">
    <property type="term" value="F:O-methyltransferase activity"/>
    <property type="evidence" value="ECO:0007669"/>
    <property type="project" value="InterPro"/>
</dbReference>
<proteinExistence type="predicted"/>
<gene>
    <name evidence="5" type="ORF">TSTA_022860</name>
</gene>
<feature type="domain" description="O-methyltransferase C-terminal" evidence="4">
    <location>
        <begin position="212"/>
        <end position="366"/>
    </location>
</feature>
<dbReference type="Proteomes" id="UP000001745">
    <property type="component" value="Unassembled WGS sequence"/>
</dbReference>
<protein>
    <submittedName>
        <fullName evidence="5">O-methyltransferase, putative</fullName>
    </submittedName>
</protein>
<dbReference type="HOGENOM" id="CLU_005533_5_0_1"/>
<evidence type="ECO:0000256" key="3">
    <source>
        <dbReference type="ARBA" id="ARBA00022691"/>
    </source>
</evidence>
<name>B8MI70_TALSN</name>
<dbReference type="SUPFAM" id="SSF53335">
    <property type="entry name" value="S-adenosyl-L-methionine-dependent methyltransferases"/>
    <property type="match status" value="1"/>
</dbReference>
<dbReference type="AlphaFoldDB" id="B8MI70"/>
<accession>B8MI70</accession>
<dbReference type="Gene3D" id="1.10.10.10">
    <property type="entry name" value="Winged helix-like DNA-binding domain superfamily/Winged helix DNA-binding domain"/>
    <property type="match status" value="1"/>
</dbReference>
<dbReference type="SUPFAM" id="SSF46785">
    <property type="entry name" value="Winged helix' DNA-binding domain"/>
    <property type="match status" value="1"/>
</dbReference>
<evidence type="ECO:0000313" key="5">
    <source>
        <dbReference type="EMBL" id="EED17232.1"/>
    </source>
</evidence>